<evidence type="ECO:0000256" key="1">
    <source>
        <dbReference type="SAM" id="MobiDB-lite"/>
    </source>
</evidence>
<protein>
    <submittedName>
        <fullName evidence="2">Uncharacterized protein</fullName>
    </submittedName>
</protein>
<keyword evidence="3" id="KW-1185">Reference proteome</keyword>
<dbReference type="EMBL" id="VSRR010046384">
    <property type="protein sequence ID" value="MPC77653.1"/>
    <property type="molecule type" value="Genomic_DNA"/>
</dbReference>
<feature type="region of interest" description="Disordered" evidence="1">
    <location>
        <begin position="35"/>
        <end position="60"/>
    </location>
</feature>
<proteinExistence type="predicted"/>
<name>A0A5B7I5V3_PORTR</name>
<evidence type="ECO:0000313" key="3">
    <source>
        <dbReference type="Proteomes" id="UP000324222"/>
    </source>
</evidence>
<evidence type="ECO:0000313" key="2">
    <source>
        <dbReference type="EMBL" id="MPC77653.1"/>
    </source>
</evidence>
<dbReference type="AlphaFoldDB" id="A0A5B7I5V3"/>
<sequence length="60" mass="6694">MEIWRQDTMSPTRTLYNTTRRILRAWCAQIGGMTEARPGSAVRRPPATQAPVLGMSGCFP</sequence>
<dbReference type="Proteomes" id="UP000324222">
    <property type="component" value="Unassembled WGS sequence"/>
</dbReference>
<organism evidence="2 3">
    <name type="scientific">Portunus trituberculatus</name>
    <name type="common">Swimming crab</name>
    <name type="synonym">Neptunus trituberculatus</name>
    <dbReference type="NCBI Taxonomy" id="210409"/>
    <lineage>
        <taxon>Eukaryota</taxon>
        <taxon>Metazoa</taxon>
        <taxon>Ecdysozoa</taxon>
        <taxon>Arthropoda</taxon>
        <taxon>Crustacea</taxon>
        <taxon>Multicrustacea</taxon>
        <taxon>Malacostraca</taxon>
        <taxon>Eumalacostraca</taxon>
        <taxon>Eucarida</taxon>
        <taxon>Decapoda</taxon>
        <taxon>Pleocyemata</taxon>
        <taxon>Brachyura</taxon>
        <taxon>Eubrachyura</taxon>
        <taxon>Portunoidea</taxon>
        <taxon>Portunidae</taxon>
        <taxon>Portuninae</taxon>
        <taxon>Portunus</taxon>
    </lineage>
</organism>
<accession>A0A5B7I5V3</accession>
<comment type="caution">
    <text evidence="2">The sequence shown here is derived from an EMBL/GenBank/DDBJ whole genome shotgun (WGS) entry which is preliminary data.</text>
</comment>
<reference evidence="2 3" key="1">
    <citation type="submission" date="2019-05" db="EMBL/GenBank/DDBJ databases">
        <title>Another draft genome of Portunus trituberculatus and its Hox gene families provides insights of decapod evolution.</title>
        <authorList>
            <person name="Jeong J.-H."/>
            <person name="Song I."/>
            <person name="Kim S."/>
            <person name="Choi T."/>
            <person name="Kim D."/>
            <person name="Ryu S."/>
            <person name="Kim W."/>
        </authorList>
    </citation>
    <scope>NUCLEOTIDE SEQUENCE [LARGE SCALE GENOMIC DNA]</scope>
    <source>
        <tissue evidence="2">Muscle</tissue>
    </source>
</reference>
<gene>
    <name evidence="2" type="ORF">E2C01_072112</name>
</gene>